<dbReference type="Proteomes" id="UP000607653">
    <property type="component" value="Unassembled WGS sequence"/>
</dbReference>
<evidence type="ECO:0000313" key="1">
    <source>
        <dbReference type="EMBL" id="DAD45327.1"/>
    </source>
</evidence>
<gene>
    <name evidence="1" type="ORF">HUJ06_003557</name>
</gene>
<keyword evidence="2" id="KW-1185">Reference proteome</keyword>
<proteinExistence type="predicted"/>
<accession>A0A822ZKC5</accession>
<evidence type="ECO:0000313" key="2">
    <source>
        <dbReference type="Proteomes" id="UP000607653"/>
    </source>
</evidence>
<dbReference type="EMBL" id="DUZY01000007">
    <property type="protein sequence ID" value="DAD45327.1"/>
    <property type="molecule type" value="Genomic_DNA"/>
</dbReference>
<comment type="caution">
    <text evidence="1">The sequence shown here is derived from an EMBL/GenBank/DDBJ whole genome shotgun (WGS) entry which is preliminary data.</text>
</comment>
<reference evidence="1 2" key="1">
    <citation type="journal article" date="2020" name="Mol. Biol. Evol.">
        <title>Distinct Expression and Methylation Patterns for Genes with Different Fates following a Single Whole-Genome Duplication in Flowering Plants.</title>
        <authorList>
            <person name="Shi T."/>
            <person name="Rahmani R.S."/>
            <person name="Gugger P.F."/>
            <person name="Wang M."/>
            <person name="Li H."/>
            <person name="Zhang Y."/>
            <person name="Li Z."/>
            <person name="Wang Q."/>
            <person name="Van de Peer Y."/>
            <person name="Marchal K."/>
            <person name="Chen J."/>
        </authorList>
    </citation>
    <scope>NUCLEOTIDE SEQUENCE [LARGE SCALE GENOMIC DNA]</scope>
    <source>
        <tissue evidence="1">Leaf</tissue>
    </source>
</reference>
<sequence length="108" mass="12309">MTRRRFIVDKFQEGGGEEIPTPGTLACTWIPTTTETWSPNIPLDQVSFVEMCITIHILKAPVDKRCWEWGAKMVSVAREPLKEADGDESSNEEALDGVEPMWDRFLRI</sequence>
<name>A0A822ZKC5_NELNU</name>
<protein>
    <submittedName>
        <fullName evidence="1">Uncharacterized protein</fullName>
    </submittedName>
</protein>
<organism evidence="1 2">
    <name type="scientific">Nelumbo nucifera</name>
    <name type="common">Sacred lotus</name>
    <dbReference type="NCBI Taxonomy" id="4432"/>
    <lineage>
        <taxon>Eukaryota</taxon>
        <taxon>Viridiplantae</taxon>
        <taxon>Streptophyta</taxon>
        <taxon>Embryophyta</taxon>
        <taxon>Tracheophyta</taxon>
        <taxon>Spermatophyta</taxon>
        <taxon>Magnoliopsida</taxon>
        <taxon>Proteales</taxon>
        <taxon>Nelumbonaceae</taxon>
        <taxon>Nelumbo</taxon>
    </lineage>
</organism>
<dbReference type="AlphaFoldDB" id="A0A822ZKC5"/>